<dbReference type="SUPFAM" id="SSF56925">
    <property type="entry name" value="OMPA-like"/>
    <property type="match status" value="1"/>
</dbReference>
<dbReference type="Gene3D" id="2.40.160.20">
    <property type="match status" value="1"/>
</dbReference>
<sequence length="237" mass="27041">MNLHSSNLIGLLFATISLHSVAETSDTQVSHSLPKEGRFFFNGGALSSFYEYENQDVKDALPSKITDRLEKYQVEGDESDIVNYNLAIGYYLYDDLALRFNYVADIEIDFLGDVFTDVCWLGCEPSQAKQRDYYTINMDIFEFDATYYPVHFTPKLSAYMLGGIAIHKIDATIYNRSTQSTPYTRVNVARSTELEAGAKLGVGIQYDFSDDWGLKAGYSHFSYMSIDKTYINFEYRL</sequence>
<evidence type="ECO:0000313" key="1">
    <source>
        <dbReference type="EMBL" id="OUL56989.1"/>
    </source>
</evidence>
<dbReference type="AlphaFoldDB" id="A0A244CP52"/>
<dbReference type="OrthoDB" id="6293954at2"/>
<protein>
    <recommendedName>
        <fullName evidence="3">Outer membrane protein beta-barrel domain-containing protein</fullName>
    </recommendedName>
</protein>
<name>A0A244CP52_PSEDV</name>
<proteinExistence type="predicted"/>
<comment type="caution">
    <text evidence="1">The sequence shown here is derived from an EMBL/GenBank/DDBJ whole genome shotgun (WGS) entry which is preliminary data.</text>
</comment>
<evidence type="ECO:0000313" key="2">
    <source>
        <dbReference type="Proteomes" id="UP000194841"/>
    </source>
</evidence>
<dbReference type="Proteomes" id="UP000194841">
    <property type="component" value="Unassembled WGS sequence"/>
</dbReference>
<accession>A0A244CP52</accession>
<gene>
    <name evidence="1" type="ORF">B1199_16630</name>
</gene>
<reference evidence="1 2" key="1">
    <citation type="submission" date="2017-02" db="EMBL/GenBank/DDBJ databases">
        <title>Pseudoalteromonas ulvae TC14 Genome.</title>
        <authorList>
            <person name="Molmeret M."/>
        </authorList>
    </citation>
    <scope>NUCLEOTIDE SEQUENCE [LARGE SCALE GENOMIC DNA]</scope>
    <source>
        <strain evidence="1">TC14</strain>
    </source>
</reference>
<dbReference type="EMBL" id="MWPV01000005">
    <property type="protein sequence ID" value="OUL56989.1"/>
    <property type="molecule type" value="Genomic_DNA"/>
</dbReference>
<keyword evidence="2" id="KW-1185">Reference proteome</keyword>
<organism evidence="1 2">
    <name type="scientific">Pseudoalteromonas ulvae</name>
    <dbReference type="NCBI Taxonomy" id="107327"/>
    <lineage>
        <taxon>Bacteria</taxon>
        <taxon>Pseudomonadati</taxon>
        <taxon>Pseudomonadota</taxon>
        <taxon>Gammaproteobacteria</taxon>
        <taxon>Alteromonadales</taxon>
        <taxon>Pseudoalteromonadaceae</taxon>
        <taxon>Pseudoalteromonas</taxon>
    </lineage>
</organism>
<dbReference type="RefSeq" id="WP_086745243.1">
    <property type="nucleotide sequence ID" value="NZ_MWPV01000005.1"/>
</dbReference>
<evidence type="ECO:0008006" key="3">
    <source>
        <dbReference type="Google" id="ProtNLM"/>
    </source>
</evidence>
<dbReference type="InterPro" id="IPR011250">
    <property type="entry name" value="OMP/PagP_B-barrel"/>
</dbReference>